<organism evidence="2 3">
    <name type="scientific">Brachionus plicatilis</name>
    <name type="common">Marine rotifer</name>
    <name type="synonym">Brachionus muelleri</name>
    <dbReference type="NCBI Taxonomy" id="10195"/>
    <lineage>
        <taxon>Eukaryota</taxon>
        <taxon>Metazoa</taxon>
        <taxon>Spiralia</taxon>
        <taxon>Gnathifera</taxon>
        <taxon>Rotifera</taxon>
        <taxon>Eurotatoria</taxon>
        <taxon>Monogononta</taxon>
        <taxon>Pseudotrocha</taxon>
        <taxon>Ploima</taxon>
        <taxon>Brachionidae</taxon>
        <taxon>Brachionus</taxon>
    </lineage>
</organism>
<evidence type="ECO:0000313" key="2">
    <source>
        <dbReference type="EMBL" id="RMZ98868.1"/>
    </source>
</evidence>
<reference evidence="2 3" key="1">
    <citation type="journal article" date="2018" name="Sci. Rep.">
        <title>Genomic signatures of local adaptation to the degree of environmental predictability in rotifers.</title>
        <authorList>
            <person name="Franch-Gras L."/>
            <person name="Hahn C."/>
            <person name="Garcia-Roger E.M."/>
            <person name="Carmona M.J."/>
            <person name="Serra M."/>
            <person name="Gomez A."/>
        </authorList>
    </citation>
    <scope>NUCLEOTIDE SEQUENCE [LARGE SCALE GENOMIC DNA]</scope>
    <source>
        <strain evidence="2">HYR1</strain>
    </source>
</reference>
<dbReference type="AlphaFoldDB" id="A0A3M7PIP4"/>
<feature type="compositionally biased region" description="Basic residues" evidence="1">
    <location>
        <begin position="13"/>
        <end position="32"/>
    </location>
</feature>
<dbReference type="EMBL" id="REGN01010512">
    <property type="protein sequence ID" value="RMZ98868.1"/>
    <property type="molecule type" value="Genomic_DNA"/>
</dbReference>
<keyword evidence="3" id="KW-1185">Reference proteome</keyword>
<dbReference type="Proteomes" id="UP000276133">
    <property type="component" value="Unassembled WGS sequence"/>
</dbReference>
<accession>A0A3M7PIP4</accession>
<evidence type="ECO:0000256" key="1">
    <source>
        <dbReference type="SAM" id="MobiDB-lite"/>
    </source>
</evidence>
<sequence>MHPNQSAFGKLSKIPKKTRAAYRRRTKKIKHK</sequence>
<evidence type="ECO:0000313" key="3">
    <source>
        <dbReference type="Proteomes" id="UP000276133"/>
    </source>
</evidence>
<comment type="caution">
    <text evidence="2">The sequence shown here is derived from an EMBL/GenBank/DDBJ whole genome shotgun (WGS) entry which is preliminary data.</text>
</comment>
<gene>
    <name evidence="2" type="ORF">BpHYR1_017546</name>
</gene>
<name>A0A3M7PIP4_BRAPC</name>
<feature type="region of interest" description="Disordered" evidence="1">
    <location>
        <begin position="1"/>
        <end position="32"/>
    </location>
</feature>
<protein>
    <submittedName>
        <fullName evidence="2">Uncharacterized protein</fullName>
    </submittedName>
</protein>
<proteinExistence type="predicted"/>